<dbReference type="WBParaSite" id="ES5_v2.g21246.t1">
    <property type="protein sequence ID" value="ES5_v2.g21246.t1"/>
    <property type="gene ID" value="ES5_v2.g21246"/>
</dbReference>
<evidence type="ECO:0000313" key="2">
    <source>
        <dbReference type="WBParaSite" id="ES5_v2.g21246.t1"/>
    </source>
</evidence>
<proteinExistence type="predicted"/>
<name>A0AC34FW44_9BILA</name>
<accession>A0AC34FW44</accession>
<dbReference type="Proteomes" id="UP000887579">
    <property type="component" value="Unplaced"/>
</dbReference>
<organism evidence="1 2">
    <name type="scientific">Panagrolaimus sp. ES5</name>
    <dbReference type="NCBI Taxonomy" id="591445"/>
    <lineage>
        <taxon>Eukaryota</taxon>
        <taxon>Metazoa</taxon>
        <taxon>Ecdysozoa</taxon>
        <taxon>Nematoda</taxon>
        <taxon>Chromadorea</taxon>
        <taxon>Rhabditida</taxon>
        <taxon>Tylenchina</taxon>
        <taxon>Panagrolaimomorpha</taxon>
        <taxon>Panagrolaimoidea</taxon>
        <taxon>Panagrolaimidae</taxon>
        <taxon>Panagrolaimus</taxon>
    </lineage>
</organism>
<evidence type="ECO:0000313" key="1">
    <source>
        <dbReference type="Proteomes" id="UP000887579"/>
    </source>
</evidence>
<protein>
    <submittedName>
        <fullName evidence="2">Uncharacterized protein</fullName>
    </submittedName>
</protein>
<sequence length="99" mass="11287">MRERQRSQSPPTYQVYETKDGRLVNRTLQVQWPNHSIGNKKLFDGYILKEGLEESSGTEETSSQSESEAVLKTKSDKIDEMVYKKPLSTLDESKYIGAA</sequence>
<reference evidence="2" key="1">
    <citation type="submission" date="2022-11" db="UniProtKB">
        <authorList>
            <consortium name="WormBaseParasite"/>
        </authorList>
    </citation>
    <scope>IDENTIFICATION</scope>
</reference>